<keyword evidence="3" id="KW-0285">Flavoprotein</keyword>
<evidence type="ECO:0000313" key="6">
    <source>
        <dbReference type="EMBL" id="MFC7433329.1"/>
    </source>
</evidence>
<dbReference type="Pfam" id="PF07992">
    <property type="entry name" value="Pyr_redox_2"/>
    <property type="match status" value="1"/>
</dbReference>
<comment type="similarity">
    <text evidence="2">Belongs to the FAD-dependent oxidoreductase family.</text>
</comment>
<protein>
    <submittedName>
        <fullName evidence="6">NAD(P)/FAD-dependent oxidoreductase</fullName>
    </submittedName>
</protein>
<evidence type="ECO:0000259" key="5">
    <source>
        <dbReference type="Pfam" id="PF07992"/>
    </source>
</evidence>
<name>A0ABW2R4D5_9BURK</name>
<dbReference type="InterPro" id="IPR036188">
    <property type="entry name" value="FAD/NAD-bd_sf"/>
</dbReference>
<dbReference type="InterPro" id="IPR050260">
    <property type="entry name" value="FAD-bd_OxRdtase"/>
</dbReference>
<comment type="cofactor">
    <cofactor evidence="1">
        <name>FAD</name>
        <dbReference type="ChEBI" id="CHEBI:57692"/>
    </cofactor>
</comment>
<dbReference type="InterPro" id="IPR023753">
    <property type="entry name" value="FAD/NAD-binding_dom"/>
</dbReference>
<reference evidence="7" key="1">
    <citation type="journal article" date="2019" name="Int. J. Syst. Evol. Microbiol.">
        <title>The Global Catalogue of Microorganisms (GCM) 10K type strain sequencing project: providing services to taxonomists for standard genome sequencing and annotation.</title>
        <authorList>
            <consortium name="The Broad Institute Genomics Platform"/>
            <consortium name="The Broad Institute Genome Sequencing Center for Infectious Disease"/>
            <person name="Wu L."/>
            <person name="Ma J."/>
        </authorList>
    </citation>
    <scope>NUCLEOTIDE SEQUENCE [LARGE SCALE GENOMIC DNA]</scope>
    <source>
        <strain evidence="7">CCUG 54518</strain>
    </source>
</reference>
<dbReference type="EMBL" id="JBHTBX010000001">
    <property type="protein sequence ID" value="MFC7433329.1"/>
    <property type="molecule type" value="Genomic_DNA"/>
</dbReference>
<evidence type="ECO:0000256" key="1">
    <source>
        <dbReference type="ARBA" id="ARBA00001974"/>
    </source>
</evidence>
<dbReference type="RefSeq" id="WP_382253486.1">
    <property type="nucleotide sequence ID" value="NZ_JBHTBX010000001.1"/>
</dbReference>
<gene>
    <name evidence="6" type="ORF">ACFQNJ_02255</name>
</gene>
<evidence type="ECO:0000313" key="7">
    <source>
        <dbReference type="Proteomes" id="UP001596495"/>
    </source>
</evidence>
<evidence type="ECO:0000256" key="2">
    <source>
        <dbReference type="ARBA" id="ARBA00006442"/>
    </source>
</evidence>
<dbReference type="Gene3D" id="3.50.50.60">
    <property type="entry name" value="FAD/NAD(P)-binding domain"/>
    <property type="match status" value="2"/>
</dbReference>
<dbReference type="SUPFAM" id="SSF51905">
    <property type="entry name" value="FAD/NAD(P)-binding domain"/>
    <property type="match status" value="2"/>
</dbReference>
<evidence type="ECO:0000256" key="4">
    <source>
        <dbReference type="ARBA" id="ARBA00022827"/>
    </source>
</evidence>
<dbReference type="PRINTS" id="PR00368">
    <property type="entry name" value="FADPNR"/>
</dbReference>
<evidence type="ECO:0000256" key="3">
    <source>
        <dbReference type="ARBA" id="ARBA00022630"/>
    </source>
</evidence>
<accession>A0ABW2R4D5</accession>
<organism evidence="6 7">
    <name type="scientific">Hydrogenophaga bisanensis</name>
    <dbReference type="NCBI Taxonomy" id="439611"/>
    <lineage>
        <taxon>Bacteria</taxon>
        <taxon>Pseudomonadati</taxon>
        <taxon>Pseudomonadota</taxon>
        <taxon>Betaproteobacteria</taxon>
        <taxon>Burkholderiales</taxon>
        <taxon>Comamonadaceae</taxon>
        <taxon>Hydrogenophaga</taxon>
    </lineage>
</organism>
<sequence>MTHHVILGAGPAGVIAAETIRKHAPRDTITLIGDENEAPYSRMAIPYLLIGKVGEEGTHLRHTPGHFESLNITVRRGVRAKVVDSAQRTIQLSDGNTIGFDTLLIATGSSPATPPIPGINGPGVHSCWTLADARAIANLAKPGAKVLQMGAGFIGCIIMEALQQRGVELSVVEMGDRMVPRMMGPAAGGMIKDWCVAKGVKVFTGARVEAIERGASADTGLAGKIAEVVGIGQSSMPTGRMTVRLSTGDSLEADLVISATGVRPNIGFLENSGVRCLVGVLTDAGMQTNVPGIYAAGDCAEAFDKVSGKTIVSAIQPNAAEQARVAALNMVGQKAELKGVTQINVLDTLGLISSSFGNWEGLPGGEHVELTDKANHRHLSLQFHGDQMVGCNSVGWTEHVGVMRGLVEGQVHLGEWKDKLLADPTKLMDAYLSAAQGQGHWSGAADDRRRG</sequence>
<dbReference type="Proteomes" id="UP001596495">
    <property type="component" value="Unassembled WGS sequence"/>
</dbReference>
<comment type="caution">
    <text evidence="6">The sequence shown here is derived from an EMBL/GenBank/DDBJ whole genome shotgun (WGS) entry which is preliminary data.</text>
</comment>
<proteinExistence type="inferred from homology"/>
<dbReference type="PRINTS" id="PR00469">
    <property type="entry name" value="PNDRDTASEII"/>
</dbReference>
<dbReference type="PANTHER" id="PTHR43429:SF3">
    <property type="entry name" value="NITRITE REDUCTASE [NAD(P)H]"/>
    <property type="match status" value="1"/>
</dbReference>
<dbReference type="PANTHER" id="PTHR43429">
    <property type="entry name" value="PYRIDINE NUCLEOTIDE-DISULFIDE OXIDOREDUCTASE DOMAIN-CONTAINING"/>
    <property type="match status" value="1"/>
</dbReference>
<keyword evidence="7" id="KW-1185">Reference proteome</keyword>
<feature type="domain" description="FAD/NAD(P)-binding" evidence="5">
    <location>
        <begin position="3"/>
        <end position="314"/>
    </location>
</feature>
<keyword evidence="4" id="KW-0274">FAD</keyword>